<sequence length="730" mass="79284">MLEADPALVAALAATERQNTTLTRFGGKDLTEQVTSWSLDRAYATDLPAPMRAVQGSAAAELRLTLSGDGEQTATQLYSPYAPHATSDIVRPRQSAVHGWGLDTSVLPAFRGSVRDRAADSATGTVTVSALDAAERLRDAARLPVTVTATAGSPISSGVWVVDHLLRNAGIHSAPPPREDCILYASLHGGVTPDIGFYRQHSGVTGYTRTNVPWEMAPTTSNEYTIRWDPRTRTTVPGRGLFMETWADTTSAAASGKFTLMAFYQADGATNQVRMIVDFARDEVWLGTNASVVIFTRPNISGRGRWHIGVYWQFDGLQPRAWLYLSGPGNPYTVDDTSLFDPMPRSNLNYVQLTSGVPCEAVQVSIRNSPPTQAEFEQQGWTRGAVLDEIGSELAAIPPVNGSAWDVITDVAQAEQATAEFDALGIFRWRTNRRFLNPSFDKVHVATSEREIASIKVFEAIDNVRNVVDVPYQTYQPGTAALRFTEPRVQQIPNASLSLTYEYDVTEYDSAPPVVYVTTPPENTSRVRFATDLDGRAGVHGAVETTVERDGTKLTVTFRNVLNQHLVLVTSGGASSLAIYSTGLAQRSPSRMSWRSTDNPSRARYGPQVYQVPATPWIQTFQAARRVANYLLSVASAPLPTLGDVEILPDPRIELGDLVAVIDNVGARLSLLAWVVGIRLSGDNTGSIKQILSLRAIDSPGPPTDTGLSPDPLLDPGARARLLREGIRVP</sequence>
<dbReference type="RefSeq" id="WP_045312216.1">
    <property type="nucleotide sequence ID" value="NZ_JYJG01000095.1"/>
</dbReference>
<reference evidence="1 2" key="1">
    <citation type="submission" date="2015-02" db="EMBL/GenBank/DDBJ databases">
        <authorList>
            <person name="Ju K.-S."/>
            <person name="Doroghazi J.R."/>
            <person name="Metcalf W."/>
        </authorList>
    </citation>
    <scope>NUCLEOTIDE SEQUENCE [LARGE SCALE GENOMIC DNA]</scope>
    <source>
        <strain evidence="1 2">NRRL B-16140</strain>
    </source>
</reference>
<proteinExistence type="predicted"/>
<protein>
    <submittedName>
        <fullName evidence="1">Uncharacterized protein</fullName>
    </submittedName>
</protein>
<dbReference type="EMBL" id="JYJG01000095">
    <property type="protein sequence ID" value="KJK48924.1"/>
    <property type="molecule type" value="Genomic_DNA"/>
</dbReference>
<dbReference type="AlphaFoldDB" id="A0A0F0GZP7"/>
<gene>
    <name evidence="1" type="ORF">UK23_15500</name>
</gene>
<name>A0A0F0GZP7_LENAE</name>
<dbReference type="Proteomes" id="UP000033393">
    <property type="component" value="Unassembled WGS sequence"/>
</dbReference>
<comment type="caution">
    <text evidence="1">The sequence shown here is derived from an EMBL/GenBank/DDBJ whole genome shotgun (WGS) entry which is preliminary data.</text>
</comment>
<evidence type="ECO:0000313" key="2">
    <source>
        <dbReference type="Proteomes" id="UP000033393"/>
    </source>
</evidence>
<evidence type="ECO:0000313" key="1">
    <source>
        <dbReference type="EMBL" id="KJK48924.1"/>
    </source>
</evidence>
<dbReference type="OrthoDB" id="3894953at2"/>
<keyword evidence="2" id="KW-1185">Reference proteome</keyword>
<organism evidence="1 2">
    <name type="scientific">Lentzea aerocolonigenes</name>
    <name type="common">Lechevalieria aerocolonigenes</name>
    <name type="synonym">Saccharothrix aerocolonigenes</name>
    <dbReference type="NCBI Taxonomy" id="68170"/>
    <lineage>
        <taxon>Bacteria</taxon>
        <taxon>Bacillati</taxon>
        <taxon>Actinomycetota</taxon>
        <taxon>Actinomycetes</taxon>
        <taxon>Pseudonocardiales</taxon>
        <taxon>Pseudonocardiaceae</taxon>
        <taxon>Lentzea</taxon>
    </lineage>
</organism>
<accession>A0A0F0GZP7</accession>
<dbReference type="PATRIC" id="fig|68170.10.peg.3919"/>